<proteinExistence type="predicted"/>
<dbReference type="AlphaFoldDB" id="K0TKM2"/>
<evidence type="ECO:0000313" key="3">
    <source>
        <dbReference type="Proteomes" id="UP000266841"/>
    </source>
</evidence>
<gene>
    <name evidence="2" type="ORF">THAOC_07374</name>
</gene>
<evidence type="ECO:0000313" key="2">
    <source>
        <dbReference type="EMBL" id="EJK71207.1"/>
    </source>
</evidence>
<dbReference type="Proteomes" id="UP000266841">
    <property type="component" value="Unassembled WGS sequence"/>
</dbReference>
<feature type="region of interest" description="Disordered" evidence="1">
    <location>
        <begin position="35"/>
        <end position="111"/>
    </location>
</feature>
<reference evidence="2 3" key="1">
    <citation type="journal article" date="2012" name="Genome Biol.">
        <title>Genome and low-iron response of an oceanic diatom adapted to chronic iron limitation.</title>
        <authorList>
            <person name="Lommer M."/>
            <person name="Specht M."/>
            <person name="Roy A.S."/>
            <person name="Kraemer L."/>
            <person name="Andreson R."/>
            <person name="Gutowska M.A."/>
            <person name="Wolf J."/>
            <person name="Bergner S.V."/>
            <person name="Schilhabel M.B."/>
            <person name="Klostermeier U.C."/>
            <person name="Beiko R.G."/>
            <person name="Rosenstiel P."/>
            <person name="Hippler M."/>
            <person name="Laroche J."/>
        </authorList>
    </citation>
    <scope>NUCLEOTIDE SEQUENCE [LARGE SCALE GENOMIC DNA]</scope>
    <source>
        <strain evidence="2 3">CCMP1005</strain>
    </source>
</reference>
<name>K0TKM2_THAOC</name>
<feature type="compositionally biased region" description="Polar residues" evidence="1">
    <location>
        <begin position="97"/>
        <end position="111"/>
    </location>
</feature>
<dbReference type="EMBL" id="AGNL01007502">
    <property type="protein sequence ID" value="EJK71207.1"/>
    <property type="molecule type" value="Genomic_DNA"/>
</dbReference>
<comment type="caution">
    <text evidence="2">The sequence shown here is derived from an EMBL/GenBank/DDBJ whole genome shotgun (WGS) entry which is preliminary data.</text>
</comment>
<sequence>MGIGWMDGWMDGWMVTWPRGIPVLSNALFIHSSGRSVHSSGRSVSPVKSHPRLLQETIAPPPSPGSNQRVAPTKRGGNWSLAASSRPHIGRSKIGNRPTSSYTSSFDGYDH</sequence>
<evidence type="ECO:0000256" key="1">
    <source>
        <dbReference type="SAM" id="MobiDB-lite"/>
    </source>
</evidence>
<feature type="compositionally biased region" description="Low complexity" evidence="1">
    <location>
        <begin position="35"/>
        <end position="45"/>
    </location>
</feature>
<accession>K0TKM2</accession>
<protein>
    <submittedName>
        <fullName evidence="2">Uncharacterized protein</fullName>
    </submittedName>
</protein>
<organism evidence="2 3">
    <name type="scientific">Thalassiosira oceanica</name>
    <name type="common">Marine diatom</name>
    <dbReference type="NCBI Taxonomy" id="159749"/>
    <lineage>
        <taxon>Eukaryota</taxon>
        <taxon>Sar</taxon>
        <taxon>Stramenopiles</taxon>
        <taxon>Ochrophyta</taxon>
        <taxon>Bacillariophyta</taxon>
        <taxon>Coscinodiscophyceae</taxon>
        <taxon>Thalassiosirophycidae</taxon>
        <taxon>Thalassiosirales</taxon>
        <taxon>Thalassiosiraceae</taxon>
        <taxon>Thalassiosira</taxon>
    </lineage>
</organism>
<keyword evidence="3" id="KW-1185">Reference proteome</keyword>